<evidence type="ECO:0000256" key="4">
    <source>
        <dbReference type="ARBA" id="ARBA00022909"/>
    </source>
</evidence>
<dbReference type="GO" id="GO:0046656">
    <property type="term" value="P:folic acid biosynthetic process"/>
    <property type="evidence" value="ECO:0007669"/>
    <property type="project" value="UniProtKB-UniRule"/>
</dbReference>
<dbReference type="GO" id="GO:0046654">
    <property type="term" value="P:tetrahydrofolate biosynthetic process"/>
    <property type="evidence" value="ECO:0007669"/>
    <property type="project" value="UniProtKB-UniRule"/>
</dbReference>
<dbReference type="SUPFAM" id="SSF55620">
    <property type="entry name" value="Tetrahydrobiopterin biosynthesis enzymes-like"/>
    <property type="match status" value="1"/>
</dbReference>
<dbReference type="InterPro" id="IPR043133">
    <property type="entry name" value="GTP-CH-I_C/QueF"/>
</dbReference>
<proteinExistence type="inferred from homology"/>
<reference evidence="8 9" key="1">
    <citation type="submission" date="2014-07" db="EMBL/GenBank/DDBJ databases">
        <authorList>
            <person name="McCorrison J."/>
            <person name="Sanka R."/>
            <person name="Torralba M."/>
            <person name="Gillis M."/>
            <person name="Haft D.H."/>
            <person name="Methe B."/>
            <person name="Sutton G."/>
            <person name="Nelson K.E."/>
        </authorList>
    </citation>
    <scope>NUCLEOTIDE SEQUENCE [LARGE SCALE GENOMIC DNA]</scope>
    <source>
        <strain evidence="8 9">DNF00320</strain>
    </source>
</reference>
<evidence type="ECO:0000256" key="5">
    <source>
        <dbReference type="ARBA" id="ARBA00023239"/>
    </source>
</evidence>
<comment type="pathway">
    <text evidence="2 6">Cofactor biosynthesis; tetrahydrofolate biosynthesis; 2-amino-4-hydroxy-6-hydroxymethyl-7,8-dihydropteridine diphosphate from 7,8-dihydroneopterin triphosphate: step 3/4.</text>
</comment>
<evidence type="ECO:0000256" key="6">
    <source>
        <dbReference type="RuleBase" id="RU362079"/>
    </source>
</evidence>
<comment type="caution">
    <text evidence="8">The sequence shown here is derived from an EMBL/GenBank/DDBJ whole genome shotgun (WGS) entry which is preliminary data.</text>
</comment>
<dbReference type="GO" id="GO:0004150">
    <property type="term" value="F:dihydroneopterin aldolase activity"/>
    <property type="evidence" value="ECO:0007669"/>
    <property type="project" value="UniProtKB-UniRule"/>
</dbReference>
<gene>
    <name evidence="8" type="ORF">HMPREF0647_04160</name>
</gene>
<comment type="similarity">
    <text evidence="3 6">Belongs to the DHNA family.</text>
</comment>
<dbReference type="SMART" id="SM00905">
    <property type="entry name" value="FolB"/>
    <property type="match status" value="1"/>
</dbReference>
<organism evidence="8 9">
    <name type="scientific">Prevotella bivia DNF00320</name>
    <dbReference type="NCBI Taxonomy" id="1401068"/>
    <lineage>
        <taxon>Bacteria</taxon>
        <taxon>Pseudomonadati</taxon>
        <taxon>Bacteroidota</taxon>
        <taxon>Bacteroidia</taxon>
        <taxon>Bacteroidales</taxon>
        <taxon>Prevotellaceae</taxon>
        <taxon>Prevotella</taxon>
    </lineage>
</organism>
<dbReference type="Gene3D" id="3.30.1130.10">
    <property type="match status" value="1"/>
</dbReference>
<evidence type="ECO:0000313" key="9">
    <source>
        <dbReference type="Proteomes" id="UP000029525"/>
    </source>
</evidence>
<sequence length="136" mass="15100">MFLKQSFIHLHNLCFHAYIGVAEQERIVGNDYVVDLKLKVDIAKAMLSDDVQDTISYAEVYEIIREVMMSPCLLLEYAAGRIGKALFDRFPTMEAITVLLTKKNPPMGADCSGASVEITLINEKSIVDGVVSAENE</sequence>
<evidence type="ECO:0000256" key="2">
    <source>
        <dbReference type="ARBA" id="ARBA00005013"/>
    </source>
</evidence>
<dbReference type="GO" id="GO:0005737">
    <property type="term" value="C:cytoplasm"/>
    <property type="evidence" value="ECO:0007669"/>
    <property type="project" value="TreeGrafter"/>
</dbReference>
<evidence type="ECO:0000256" key="3">
    <source>
        <dbReference type="ARBA" id="ARBA00005708"/>
    </source>
</evidence>
<keyword evidence="8" id="KW-0378">Hydrolase</keyword>
<comment type="function">
    <text evidence="6">Catalyzes the conversion of 7,8-dihydroneopterin to 6-hydroxymethyl-7,8-dihydropterin.</text>
</comment>
<protein>
    <recommendedName>
        <fullName evidence="6">7,8-dihydroneopterin aldolase</fullName>
        <ecNumber evidence="6">4.1.2.25</ecNumber>
    </recommendedName>
</protein>
<evidence type="ECO:0000259" key="7">
    <source>
        <dbReference type="SMART" id="SM00905"/>
    </source>
</evidence>
<dbReference type="NCBIfam" id="TIGR00525">
    <property type="entry name" value="folB"/>
    <property type="match status" value="1"/>
</dbReference>
<name>A0A096ADT3_9BACT</name>
<dbReference type="EC" id="4.1.2.25" evidence="6"/>
<keyword evidence="4 6" id="KW-0289">Folate biosynthesis</keyword>
<accession>A0A096ADT3</accession>
<dbReference type="PANTHER" id="PTHR42844">
    <property type="entry name" value="DIHYDRONEOPTERIN ALDOLASE 1-RELATED"/>
    <property type="match status" value="1"/>
</dbReference>
<dbReference type="PANTHER" id="PTHR42844:SF1">
    <property type="entry name" value="DIHYDRONEOPTERIN ALDOLASE 1-RELATED"/>
    <property type="match status" value="1"/>
</dbReference>
<dbReference type="GO" id="GO:0016787">
    <property type="term" value="F:hydrolase activity"/>
    <property type="evidence" value="ECO:0007669"/>
    <property type="project" value="UniProtKB-KW"/>
</dbReference>
<dbReference type="NCBIfam" id="TIGR00526">
    <property type="entry name" value="folB_dom"/>
    <property type="match status" value="1"/>
</dbReference>
<dbReference type="OrthoDB" id="9803748at2"/>
<dbReference type="AlphaFoldDB" id="A0A096ADT3"/>
<dbReference type="InterPro" id="IPR006156">
    <property type="entry name" value="Dihydroneopterin_aldolase"/>
</dbReference>
<feature type="domain" description="Dihydroneopterin aldolase/epimerase" evidence="7">
    <location>
        <begin position="8"/>
        <end position="120"/>
    </location>
</feature>
<dbReference type="InterPro" id="IPR006157">
    <property type="entry name" value="FolB_dom"/>
</dbReference>
<dbReference type="Proteomes" id="UP000029525">
    <property type="component" value="Unassembled WGS sequence"/>
</dbReference>
<dbReference type="Pfam" id="PF02152">
    <property type="entry name" value="FolB"/>
    <property type="match status" value="1"/>
</dbReference>
<evidence type="ECO:0000313" key="8">
    <source>
        <dbReference type="EMBL" id="KGF45075.1"/>
    </source>
</evidence>
<comment type="catalytic activity">
    <reaction evidence="1 6">
        <text>7,8-dihydroneopterin = 6-hydroxymethyl-7,8-dihydropterin + glycolaldehyde</text>
        <dbReference type="Rhea" id="RHEA:10540"/>
        <dbReference type="ChEBI" id="CHEBI:17001"/>
        <dbReference type="ChEBI" id="CHEBI:17071"/>
        <dbReference type="ChEBI" id="CHEBI:44841"/>
        <dbReference type="EC" id="4.1.2.25"/>
    </reaction>
</comment>
<evidence type="ECO:0000256" key="1">
    <source>
        <dbReference type="ARBA" id="ARBA00001353"/>
    </source>
</evidence>
<keyword evidence="5 6" id="KW-0456">Lyase</keyword>
<dbReference type="RefSeq" id="WP_036866542.1">
    <property type="nucleotide sequence ID" value="NZ_JRNQ01000020.1"/>
</dbReference>
<dbReference type="UniPathway" id="UPA00077">
    <property type="reaction ID" value="UER00154"/>
</dbReference>
<dbReference type="EMBL" id="JRNQ01000020">
    <property type="protein sequence ID" value="KGF45075.1"/>
    <property type="molecule type" value="Genomic_DNA"/>
</dbReference>